<protein>
    <submittedName>
        <fullName evidence="2">Helix-turn-helix transcriptional regulator</fullName>
    </submittedName>
</protein>
<comment type="caution">
    <text evidence="2">The sequence shown here is derived from an EMBL/GenBank/DDBJ whole genome shotgun (WGS) entry which is preliminary data.</text>
</comment>
<evidence type="ECO:0000259" key="1">
    <source>
        <dbReference type="Pfam" id="PF13443"/>
    </source>
</evidence>
<reference evidence="2 3" key="1">
    <citation type="submission" date="2024-03" db="EMBL/GenBank/DDBJ databases">
        <title>Human intestinal bacterial collection.</title>
        <authorList>
            <person name="Pauvert C."/>
            <person name="Hitch T.C.A."/>
            <person name="Clavel T."/>
        </authorList>
    </citation>
    <scope>NUCLEOTIDE SEQUENCE [LARGE SCALE GENOMIC DNA]</scope>
    <source>
        <strain evidence="2 3">CLA-JM-H44</strain>
    </source>
</reference>
<gene>
    <name evidence="2" type="ORF">WMO26_11805</name>
</gene>
<organism evidence="2 3">
    <name type="scientific">Solibaculum intestinale</name>
    <dbReference type="NCBI Taxonomy" id="3133165"/>
    <lineage>
        <taxon>Bacteria</taxon>
        <taxon>Bacillati</taxon>
        <taxon>Bacillota</taxon>
        <taxon>Clostridia</taxon>
        <taxon>Eubacteriales</taxon>
        <taxon>Oscillospiraceae</taxon>
        <taxon>Solibaculum</taxon>
    </lineage>
</organism>
<keyword evidence="3" id="KW-1185">Reference proteome</keyword>
<evidence type="ECO:0000313" key="3">
    <source>
        <dbReference type="Proteomes" id="UP001489509"/>
    </source>
</evidence>
<dbReference type="InterPro" id="IPR001387">
    <property type="entry name" value="Cro/C1-type_HTH"/>
</dbReference>
<evidence type="ECO:0000313" key="2">
    <source>
        <dbReference type="EMBL" id="MEQ2441512.1"/>
    </source>
</evidence>
<sequence length="43" mass="5184">MSYQSVSRMLNNQTQSIRFECMDTLCQLFHCSPQELFEYSEEE</sequence>
<name>A0ABV1E4C8_9FIRM</name>
<dbReference type="Pfam" id="PF13443">
    <property type="entry name" value="HTH_26"/>
    <property type="match status" value="1"/>
</dbReference>
<dbReference type="Proteomes" id="UP001489509">
    <property type="component" value="Unassembled WGS sequence"/>
</dbReference>
<accession>A0ABV1E4C8</accession>
<dbReference type="InterPro" id="IPR010982">
    <property type="entry name" value="Lambda_DNA-bd_dom_sf"/>
</dbReference>
<proteinExistence type="predicted"/>
<feature type="domain" description="HTH cro/C1-type" evidence="1">
    <location>
        <begin position="2"/>
        <end position="41"/>
    </location>
</feature>
<dbReference type="SUPFAM" id="SSF47413">
    <property type="entry name" value="lambda repressor-like DNA-binding domains"/>
    <property type="match status" value="1"/>
</dbReference>
<dbReference type="EMBL" id="JBBMFD010000027">
    <property type="protein sequence ID" value="MEQ2441512.1"/>
    <property type="molecule type" value="Genomic_DNA"/>
</dbReference>